<dbReference type="OrthoDB" id="447637at2759"/>
<name>Q4TGB5_TETNG</name>
<feature type="compositionally biased region" description="Pro residues" evidence="1">
    <location>
        <begin position="1"/>
        <end position="22"/>
    </location>
</feature>
<protein>
    <submittedName>
        <fullName evidence="2">(spotted green pufferfish) hypothetical protein</fullName>
    </submittedName>
</protein>
<gene>
    <name evidence="2" type="ORF">GSTENG00001186001</name>
</gene>
<evidence type="ECO:0000313" key="2">
    <source>
        <dbReference type="EMBL" id="CAF88067.1"/>
    </source>
</evidence>
<reference evidence="2" key="2">
    <citation type="submission" date="2004-02" db="EMBL/GenBank/DDBJ databases">
        <authorList>
            <consortium name="Genoscope"/>
            <consortium name="Whitehead Institute Centre for Genome Research"/>
        </authorList>
    </citation>
    <scope>NUCLEOTIDE SEQUENCE</scope>
</reference>
<dbReference type="EMBL" id="CAAE01003808">
    <property type="protein sequence ID" value="CAF88067.1"/>
    <property type="molecule type" value="Genomic_DNA"/>
</dbReference>
<accession>Q4TGB5</accession>
<sequence>FVPAPPVPQPPSVVPAPPIHPPPPRDDEPLSKKMKSEDNLIPEEEFLRRNKGPVAVKVQVPNMQDKSEWKLSGQVLNFTVPLTDQVVIRHQSQNPRSYGHAGRETEAAVRGHFHQGFQLSGLLQHEQWCSHSLGTEGERRKKEVIHATTKTFT</sequence>
<dbReference type="KEGG" id="tng:GSTEN00001186G001"/>
<reference evidence="2" key="1">
    <citation type="journal article" date="2004" name="Nature">
        <title>Genome duplication in the teleost fish Tetraodon nigroviridis reveals the early vertebrate proto-karyotype.</title>
        <authorList>
            <person name="Jaillon O."/>
            <person name="Aury J.-M."/>
            <person name="Brunet F."/>
            <person name="Petit J.-L."/>
            <person name="Stange-Thomann N."/>
            <person name="Mauceli E."/>
            <person name="Bouneau L."/>
            <person name="Fischer C."/>
            <person name="Ozouf-Costaz C."/>
            <person name="Bernot A."/>
            <person name="Nicaud S."/>
            <person name="Jaffe D."/>
            <person name="Fisher S."/>
            <person name="Lutfalla G."/>
            <person name="Dossat C."/>
            <person name="Segurens B."/>
            <person name="Dasilva C."/>
            <person name="Salanoubat M."/>
            <person name="Levy M."/>
            <person name="Boudet N."/>
            <person name="Castellano S."/>
            <person name="Anthouard V."/>
            <person name="Jubin C."/>
            <person name="Castelli V."/>
            <person name="Katinka M."/>
            <person name="Vacherie B."/>
            <person name="Biemont C."/>
            <person name="Skalli Z."/>
            <person name="Cattolico L."/>
            <person name="Poulain J."/>
            <person name="De Berardinis V."/>
            <person name="Cruaud C."/>
            <person name="Duprat S."/>
            <person name="Brottier P."/>
            <person name="Coutanceau J.-P."/>
            <person name="Gouzy J."/>
            <person name="Parra G."/>
            <person name="Lardier G."/>
            <person name="Chapple C."/>
            <person name="McKernan K.J."/>
            <person name="McEwan P."/>
            <person name="Bosak S."/>
            <person name="Kellis M."/>
            <person name="Volff J.-N."/>
            <person name="Guigo R."/>
            <person name="Zody M.C."/>
            <person name="Mesirov J."/>
            <person name="Lindblad-Toh K."/>
            <person name="Birren B."/>
            <person name="Nusbaum C."/>
            <person name="Kahn D."/>
            <person name="Robinson-Rechavi M."/>
            <person name="Laudet V."/>
            <person name="Schachter V."/>
            <person name="Quetier F."/>
            <person name="Saurin W."/>
            <person name="Scarpelli C."/>
            <person name="Wincker P."/>
            <person name="Lander E.S."/>
            <person name="Weissenbach J."/>
            <person name="Roest Crollius H."/>
        </authorList>
    </citation>
    <scope>NUCLEOTIDE SEQUENCE [LARGE SCALE GENOMIC DNA]</scope>
</reference>
<feature type="compositionally biased region" description="Basic and acidic residues" evidence="1">
    <location>
        <begin position="23"/>
        <end position="38"/>
    </location>
</feature>
<dbReference type="Gene3D" id="3.10.20.90">
    <property type="entry name" value="Phosphatidylinositol 3-kinase Catalytic Subunit, Chain A, domain 1"/>
    <property type="match status" value="1"/>
</dbReference>
<evidence type="ECO:0000256" key="1">
    <source>
        <dbReference type="SAM" id="MobiDB-lite"/>
    </source>
</evidence>
<dbReference type="AlphaFoldDB" id="Q4TGB5"/>
<dbReference type="InterPro" id="IPR029071">
    <property type="entry name" value="Ubiquitin-like_domsf"/>
</dbReference>
<dbReference type="SUPFAM" id="SSF54236">
    <property type="entry name" value="Ubiquitin-like"/>
    <property type="match status" value="1"/>
</dbReference>
<organism evidence="2">
    <name type="scientific">Tetraodon nigroviridis</name>
    <name type="common">Spotted green pufferfish</name>
    <name type="synonym">Chelonodon nigroviridis</name>
    <dbReference type="NCBI Taxonomy" id="99883"/>
    <lineage>
        <taxon>Eukaryota</taxon>
        <taxon>Metazoa</taxon>
        <taxon>Chordata</taxon>
        <taxon>Craniata</taxon>
        <taxon>Vertebrata</taxon>
        <taxon>Euteleostomi</taxon>
        <taxon>Actinopterygii</taxon>
        <taxon>Neopterygii</taxon>
        <taxon>Teleostei</taxon>
        <taxon>Neoteleostei</taxon>
        <taxon>Acanthomorphata</taxon>
        <taxon>Eupercaria</taxon>
        <taxon>Tetraodontiformes</taxon>
        <taxon>Tetradontoidea</taxon>
        <taxon>Tetraodontidae</taxon>
        <taxon>Tetraodon</taxon>
    </lineage>
</organism>
<proteinExistence type="predicted"/>
<comment type="caution">
    <text evidence="2">The sequence shown here is derived from an EMBL/GenBank/DDBJ whole genome shotgun (WGS) entry which is preliminary data.</text>
</comment>
<feature type="region of interest" description="Disordered" evidence="1">
    <location>
        <begin position="1"/>
        <end position="39"/>
    </location>
</feature>
<feature type="non-terminal residue" evidence="2">
    <location>
        <position position="1"/>
    </location>
</feature>